<proteinExistence type="predicted"/>
<dbReference type="EMBL" id="JAHDVG010000482">
    <property type="protein sequence ID" value="KAH1173490.1"/>
    <property type="molecule type" value="Genomic_DNA"/>
</dbReference>
<gene>
    <name evidence="1" type="ORF">KIL84_017329</name>
</gene>
<dbReference type="Proteomes" id="UP000827986">
    <property type="component" value="Unassembled WGS sequence"/>
</dbReference>
<name>A0A9D4AYJ8_9SAUR</name>
<evidence type="ECO:0000313" key="1">
    <source>
        <dbReference type="EMBL" id="KAH1173490.1"/>
    </source>
</evidence>
<organism evidence="1 2">
    <name type="scientific">Mauremys mutica</name>
    <name type="common">yellowpond turtle</name>
    <dbReference type="NCBI Taxonomy" id="74926"/>
    <lineage>
        <taxon>Eukaryota</taxon>
        <taxon>Metazoa</taxon>
        <taxon>Chordata</taxon>
        <taxon>Craniata</taxon>
        <taxon>Vertebrata</taxon>
        <taxon>Euteleostomi</taxon>
        <taxon>Archelosauria</taxon>
        <taxon>Testudinata</taxon>
        <taxon>Testudines</taxon>
        <taxon>Cryptodira</taxon>
        <taxon>Durocryptodira</taxon>
        <taxon>Testudinoidea</taxon>
        <taxon>Geoemydidae</taxon>
        <taxon>Geoemydinae</taxon>
        <taxon>Mauremys</taxon>
    </lineage>
</organism>
<protein>
    <submittedName>
        <fullName evidence="1">Uncharacterized protein</fullName>
    </submittedName>
</protein>
<sequence length="109" mass="12510">MPTSCSVLLKAENGFLCNMYKEQGNLVSLCKTQNGICHLEMRTKAMGSRTLLKTLACKINIFVEDLKSHTNSQPLKREFQFPLPQNKINNKMFPIAMSHKHRQPSRNIF</sequence>
<keyword evidence="2" id="KW-1185">Reference proteome</keyword>
<accession>A0A9D4AYJ8</accession>
<comment type="caution">
    <text evidence="1">The sequence shown here is derived from an EMBL/GenBank/DDBJ whole genome shotgun (WGS) entry which is preliminary data.</text>
</comment>
<evidence type="ECO:0000313" key="2">
    <source>
        <dbReference type="Proteomes" id="UP000827986"/>
    </source>
</evidence>
<dbReference type="AlphaFoldDB" id="A0A9D4AYJ8"/>
<reference evidence="1" key="1">
    <citation type="submission" date="2021-09" db="EMBL/GenBank/DDBJ databases">
        <title>The genome of Mauremys mutica provides insights into the evolution of semi-aquatic lifestyle.</title>
        <authorList>
            <person name="Gong S."/>
            <person name="Gao Y."/>
        </authorList>
    </citation>
    <scope>NUCLEOTIDE SEQUENCE</scope>
    <source>
        <strain evidence="1">MM-2020</strain>
        <tissue evidence="1">Muscle</tissue>
    </source>
</reference>